<dbReference type="PANTHER" id="PTHR47505:SF1">
    <property type="entry name" value="DNA UTILIZATION PROTEIN YHGH"/>
    <property type="match status" value="1"/>
</dbReference>
<organism evidence="2 3">
    <name type="scientific">Gilvimarinus xylanilyticus</name>
    <dbReference type="NCBI Taxonomy" id="2944139"/>
    <lineage>
        <taxon>Bacteria</taxon>
        <taxon>Pseudomonadati</taxon>
        <taxon>Pseudomonadota</taxon>
        <taxon>Gammaproteobacteria</taxon>
        <taxon>Cellvibrionales</taxon>
        <taxon>Cellvibrionaceae</taxon>
        <taxon>Gilvimarinus</taxon>
    </lineage>
</organism>
<dbReference type="Proteomes" id="UP001139319">
    <property type="component" value="Unassembled WGS sequence"/>
</dbReference>
<proteinExistence type="inferred from homology"/>
<dbReference type="InterPro" id="IPR029057">
    <property type="entry name" value="PRTase-like"/>
</dbReference>
<reference evidence="2" key="1">
    <citation type="submission" date="2022-05" db="EMBL/GenBank/DDBJ databases">
        <authorList>
            <person name="Sun H.-N."/>
        </authorList>
    </citation>
    <scope>NUCLEOTIDE SEQUENCE</scope>
    <source>
        <strain evidence="2">HB14</strain>
    </source>
</reference>
<dbReference type="AlphaFoldDB" id="A0A9X2KWY3"/>
<dbReference type="InterPro" id="IPR000836">
    <property type="entry name" value="PRTase_dom"/>
</dbReference>
<dbReference type="Gene3D" id="3.40.50.2020">
    <property type="match status" value="1"/>
</dbReference>
<dbReference type="RefSeq" id="WP_253968088.1">
    <property type="nucleotide sequence ID" value="NZ_JAMFTH010000003.1"/>
</dbReference>
<keyword evidence="3" id="KW-1185">Reference proteome</keyword>
<comment type="similarity">
    <text evidence="1">Belongs to the ComF/GntX family.</text>
</comment>
<dbReference type="InterPro" id="IPR051910">
    <property type="entry name" value="ComF/GntX_DNA_util-trans"/>
</dbReference>
<dbReference type="CDD" id="cd06223">
    <property type="entry name" value="PRTases_typeI"/>
    <property type="match status" value="1"/>
</dbReference>
<dbReference type="PANTHER" id="PTHR47505">
    <property type="entry name" value="DNA UTILIZATION PROTEIN YHGH"/>
    <property type="match status" value="1"/>
</dbReference>
<name>A0A9X2KWY3_9GAMM</name>
<protein>
    <submittedName>
        <fullName evidence="2">ComF family protein</fullName>
    </submittedName>
</protein>
<sequence length="199" mass="22461">MLAQLQAQPQFSCQLCALPLTSNSDYCGQCLAHPPDFTHTLACFYYQFPLDYLIGRFKFERCLASAYWLGKAFEDHLRQHHARADLIVPVPMHWRGLVRRGLDQTLWLGRAASRASGAPLAPKLLQKTRHSTPLHGLSRQERARTIRGIYRARPLQGQHVALVDDIVTTTTTARTLSRLLRKAGAASVQIWALARTPEH</sequence>
<evidence type="ECO:0000313" key="3">
    <source>
        <dbReference type="Proteomes" id="UP001139319"/>
    </source>
</evidence>
<dbReference type="SUPFAM" id="SSF53271">
    <property type="entry name" value="PRTase-like"/>
    <property type="match status" value="1"/>
</dbReference>
<evidence type="ECO:0000256" key="1">
    <source>
        <dbReference type="ARBA" id="ARBA00008007"/>
    </source>
</evidence>
<comment type="caution">
    <text evidence="2">The sequence shown here is derived from an EMBL/GenBank/DDBJ whole genome shotgun (WGS) entry which is preliminary data.</text>
</comment>
<reference evidence="2" key="2">
    <citation type="submission" date="2023-01" db="EMBL/GenBank/DDBJ databases">
        <title>Gilvimarinus xylanilyticus HB14 isolated from Caulerpa lentillifera aquaculture base in Hainan, China.</title>
        <authorList>
            <person name="Zhang Y.-J."/>
        </authorList>
    </citation>
    <scope>NUCLEOTIDE SEQUENCE</scope>
    <source>
        <strain evidence="2">HB14</strain>
    </source>
</reference>
<gene>
    <name evidence="2" type="ORF">M6D89_10825</name>
</gene>
<dbReference type="EMBL" id="JAMFTH010000003">
    <property type="protein sequence ID" value="MCP8899790.1"/>
    <property type="molecule type" value="Genomic_DNA"/>
</dbReference>
<evidence type="ECO:0000313" key="2">
    <source>
        <dbReference type="EMBL" id="MCP8899790.1"/>
    </source>
</evidence>
<accession>A0A9X2KWY3</accession>